<dbReference type="CDD" id="cd00060">
    <property type="entry name" value="FHA"/>
    <property type="match status" value="1"/>
</dbReference>
<dbReference type="Proteomes" id="UP000689195">
    <property type="component" value="Unassembled WGS sequence"/>
</dbReference>
<dbReference type="InterPro" id="IPR011016">
    <property type="entry name" value="Znf_RING-CH"/>
</dbReference>
<evidence type="ECO:0000256" key="1">
    <source>
        <dbReference type="ARBA" id="ARBA00022723"/>
    </source>
</evidence>
<reference evidence="7" key="1">
    <citation type="submission" date="2021-01" db="EMBL/GenBank/DDBJ databases">
        <authorList>
            <consortium name="Genoscope - CEA"/>
            <person name="William W."/>
        </authorList>
    </citation>
    <scope>NUCLEOTIDE SEQUENCE</scope>
</reference>
<evidence type="ECO:0008006" key="9">
    <source>
        <dbReference type="Google" id="ProtNLM"/>
    </source>
</evidence>
<proteinExistence type="predicted"/>
<dbReference type="PANTHER" id="PTHR46210">
    <property type="entry name" value="FHA DOMAIN-CONTAINING PROTEIN"/>
    <property type="match status" value="1"/>
</dbReference>
<evidence type="ECO:0000313" key="8">
    <source>
        <dbReference type="Proteomes" id="UP000689195"/>
    </source>
</evidence>
<evidence type="ECO:0000259" key="5">
    <source>
        <dbReference type="PROSITE" id="PS50031"/>
    </source>
</evidence>
<protein>
    <recommendedName>
        <fullName evidence="9">Zinc finger protein</fullName>
    </recommendedName>
</protein>
<dbReference type="PROSITE" id="PS50031">
    <property type="entry name" value="EH"/>
    <property type="match status" value="1"/>
</dbReference>
<organism evidence="7 8">
    <name type="scientific">Paramecium pentaurelia</name>
    <dbReference type="NCBI Taxonomy" id="43138"/>
    <lineage>
        <taxon>Eukaryota</taxon>
        <taxon>Sar</taxon>
        <taxon>Alveolata</taxon>
        <taxon>Ciliophora</taxon>
        <taxon>Intramacronucleata</taxon>
        <taxon>Oligohymenophorea</taxon>
        <taxon>Peniculida</taxon>
        <taxon>Parameciidae</taxon>
        <taxon>Paramecium</taxon>
    </lineage>
</organism>
<dbReference type="OrthoDB" id="264354at2759"/>
<keyword evidence="2" id="KW-0863">Zinc-finger</keyword>
<dbReference type="SMART" id="SM00744">
    <property type="entry name" value="RINGv"/>
    <property type="match status" value="1"/>
</dbReference>
<feature type="domain" description="RING-CH-type" evidence="6">
    <location>
        <begin position="156"/>
        <end position="232"/>
    </location>
</feature>
<dbReference type="CDD" id="cd16495">
    <property type="entry name" value="RING_CH-C4HC3_MARCH"/>
    <property type="match status" value="1"/>
</dbReference>
<accession>A0A8S1T1V9</accession>
<name>A0A8S1T1V9_9CILI</name>
<keyword evidence="3" id="KW-0862">Zinc</keyword>
<evidence type="ECO:0000259" key="6">
    <source>
        <dbReference type="PROSITE" id="PS51292"/>
    </source>
</evidence>
<dbReference type="Pfam" id="PF12906">
    <property type="entry name" value="RINGv"/>
    <property type="match status" value="1"/>
</dbReference>
<dbReference type="PANTHER" id="PTHR46210:SF1">
    <property type="entry name" value="FHA DOMAIN-CONTAINING PROTEIN"/>
    <property type="match status" value="1"/>
</dbReference>
<dbReference type="AlphaFoldDB" id="A0A8S1T1V9"/>
<feature type="domain" description="FHA" evidence="4">
    <location>
        <begin position="279"/>
        <end position="328"/>
    </location>
</feature>
<dbReference type="PROSITE" id="PS51292">
    <property type="entry name" value="ZF_RING_CH"/>
    <property type="match status" value="1"/>
</dbReference>
<dbReference type="InterPro" id="IPR000261">
    <property type="entry name" value="EH_dom"/>
</dbReference>
<evidence type="ECO:0000256" key="2">
    <source>
        <dbReference type="ARBA" id="ARBA00022771"/>
    </source>
</evidence>
<sequence length="425" mass="49961">MGICTSKKKKMDENIQIVPYKYINEIIDLLEFAQLHSYGIKKVIIYLILRVIKQQKKKYNQIFQEYVNKQIQLLKVDCEQDYMMLSGMSSKSDQRVWAVLCNRQDFESLNQWELQKGDLIKLGRMKLQLLEINYEIDTFKQQKEQTVEDYEYQSKDLDLDASQCRICFSKSGSLSNPLFSPCKCIGSMKYVHLNCLQSWIQQSIKIKNQHSSILYIWKKIECEICKMPLQSTYIYQDQIYCIMPIQKPLVPYVVWKITSDGKSQEGIIQVMELQGKQEIKIGRVHDCDIKLKDISISRNHAIIKVMKSENNRYKLVIKDNNSKFGTLLYAQSEKLLRYELKSPQKVLYQIGQVLLHVQIKRKSPSYLELFTCYIHPNQILVLHKKNINEQATIVPNLEQDKDNQLSFQTSNELNQDDIVINVNQI</sequence>
<evidence type="ECO:0000256" key="3">
    <source>
        <dbReference type="ARBA" id="ARBA00022833"/>
    </source>
</evidence>
<dbReference type="EMBL" id="CAJJDO010000014">
    <property type="protein sequence ID" value="CAD8145446.1"/>
    <property type="molecule type" value="Genomic_DNA"/>
</dbReference>
<dbReference type="SMART" id="SM00240">
    <property type="entry name" value="FHA"/>
    <property type="match status" value="1"/>
</dbReference>
<feature type="domain" description="EH" evidence="5">
    <location>
        <begin position="55"/>
        <end position="99"/>
    </location>
</feature>
<evidence type="ECO:0000259" key="4">
    <source>
        <dbReference type="PROSITE" id="PS50006"/>
    </source>
</evidence>
<dbReference type="GO" id="GO:0008270">
    <property type="term" value="F:zinc ion binding"/>
    <property type="evidence" value="ECO:0007669"/>
    <property type="project" value="UniProtKB-KW"/>
</dbReference>
<evidence type="ECO:0000313" key="7">
    <source>
        <dbReference type="EMBL" id="CAD8145446.1"/>
    </source>
</evidence>
<dbReference type="Pfam" id="PF00498">
    <property type="entry name" value="FHA"/>
    <property type="match status" value="1"/>
</dbReference>
<gene>
    <name evidence="7" type="ORF">PPENT_87.1.T0140247</name>
</gene>
<keyword evidence="1" id="KW-0479">Metal-binding</keyword>
<comment type="caution">
    <text evidence="7">The sequence shown here is derived from an EMBL/GenBank/DDBJ whole genome shotgun (WGS) entry which is preliminary data.</text>
</comment>
<dbReference type="PROSITE" id="PS50006">
    <property type="entry name" value="FHA_DOMAIN"/>
    <property type="match status" value="1"/>
</dbReference>
<dbReference type="InterPro" id="IPR000253">
    <property type="entry name" value="FHA_dom"/>
</dbReference>
<keyword evidence="8" id="KW-1185">Reference proteome</keyword>